<dbReference type="PaxDb" id="121845-A0A3Q0IWJ9"/>
<evidence type="ECO:0000313" key="2">
    <source>
        <dbReference type="Proteomes" id="UP000079169"/>
    </source>
</evidence>
<reference evidence="3" key="1">
    <citation type="submission" date="2025-08" db="UniProtKB">
        <authorList>
            <consortium name="RefSeq"/>
        </authorList>
    </citation>
    <scope>IDENTIFICATION</scope>
</reference>
<gene>
    <name evidence="3" type="primary">LOC103508717</name>
</gene>
<accession>A0A3Q0IWJ9</accession>
<organism evidence="2 3">
    <name type="scientific">Diaphorina citri</name>
    <name type="common">Asian citrus psyllid</name>
    <dbReference type="NCBI Taxonomy" id="121845"/>
    <lineage>
        <taxon>Eukaryota</taxon>
        <taxon>Metazoa</taxon>
        <taxon>Ecdysozoa</taxon>
        <taxon>Arthropoda</taxon>
        <taxon>Hexapoda</taxon>
        <taxon>Insecta</taxon>
        <taxon>Pterygota</taxon>
        <taxon>Neoptera</taxon>
        <taxon>Paraneoptera</taxon>
        <taxon>Hemiptera</taxon>
        <taxon>Sternorrhyncha</taxon>
        <taxon>Psylloidea</taxon>
        <taxon>Psyllidae</taxon>
        <taxon>Diaphorininae</taxon>
        <taxon>Diaphorina</taxon>
    </lineage>
</organism>
<keyword evidence="2" id="KW-1185">Reference proteome</keyword>
<dbReference type="AlphaFoldDB" id="A0A3Q0IWJ9"/>
<dbReference type="RefSeq" id="XP_026679038.1">
    <property type="nucleotide sequence ID" value="XM_026823237.1"/>
</dbReference>
<dbReference type="KEGG" id="dci:103508717"/>
<protein>
    <submittedName>
        <fullName evidence="3">Uncharacterized protein LOC103508717</fullName>
    </submittedName>
</protein>
<dbReference type="Proteomes" id="UP000079169">
    <property type="component" value="Unplaced"/>
</dbReference>
<evidence type="ECO:0000256" key="1">
    <source>
        <dbReference type="SAM" id="MobiDB-lite"/>
    </source>
</evidence>
<evidence type="ECO:0000313" key="3">
    <source>
        <dbReference type="RefSeq" id="XP_026679038.1"/>
    </source>
</evidence>
<name>A0A3Q0IWJ9_DIACI</name>
<dbReference type="Gene3D" id="3.40.50.10190">
    <property type="entry name" value="BRCT domain"/>
    <property type="match status" value="1"/>
</dbReference>
<proteinExistence type="predicted"/>
<dbReference type="GeneID" id="103508717"/>
<feature type="region of interest" description="Disordered" evidence="1">
    <location>
        <begin position="1"/>
        <end position="23"/>
    </location>
</feature>
<feature type="compositionally biased region" description="Acidic residues" evidence="1">
    <location>
        <begin position="10"/>
        <end position="21"/>
    </location>
</feature>
<dbReference type="InterPro" id="IPR036420">
    <property type="entry name" value="BRCT_dom_sf"/>
</dbReference>
<sequence length="96" mass="10633">MRVRNFGSFENEEEDDDEDFVSNDVSNLSGIKRLGVRSEGKAKQQGDTGKIMEGVVAYVDIRLDGSDKSRGVIRILNHLGAKVSKFLDRNVSAVVF</sequence>